<evidence type="ECO:0000259" key="2">
    <source>
        <dbReference type="PROSITE" id="PS50883"/>
    </source>
</evidence>
<dbReference type="Pfam" id="PF00990">
    <property type="entry name" value="GGDEF"/>
    <property type="match status" value="1"/>
</dbReference>
<dbReference type="SUPFAM" id="SSF141868">
    <property type="entry name" value="EAL domain-like"/>
    <property type="match status" value="1"/>
</dbReference>
<dbReference type="InterPro" id="IPR001633">
    <property type="entry name" value="EAL_dom"/>
</dbReference>
<dbReference type="CDD" id="cd01948">
    <property type="entry name" value="EAL"/>
    <property type="match status" value="1"/>
</dbReference>
<dbReference type="Pfam" id="PF00563">
    <property type="entry name" value="EAL"/>
    <property type="match status" value="1"/>
</dbReference>
<dbReference type="CDD" id="cd01949">
    <property type="entry name" value="GGDEF"/>
    <property type="match status" value="1"/>
</dbReference>
<keyword evidence="1" id="KW-0472">Membrane</keyword>
<dbReference type="PANTHER" id="PTHR44757">
    <property type="entry name" value="DIGUANYLATE CYCLASE DGCP"/>
    <property type="match status" value="1"/>
</dbReference>
<feature type="domain" description="GGDEF" evidence="3">
    <location>
        <begin position="140"/>
        <end position="278"/>
    </location>
</feature>
<evidence type="ECO:0000313" key="4">
    <source>
        <dbReference type="EMBL" id="GGB58127.1"/>
    </source>
</evidence>
<evidence type="ECO:0000313" key="5">
    <source>
        <dbReference type="Proteomes" id="UP000614261"/>
    </source>
</evidence>
<dbReference type="Gene3D" id="3.20.20.450">
    <property type="entry name" value="EAL domain"/>
    <property type="match status" value="1"/>
</dbReference>
<keyword evidence="5" id="KW-1185">Reference proteome</keyword>
<dbReference type="InterPro" id="IPR052155">
    <property type="entry name" value="Biofilm_reg_signaling"/>
</dbReference>
<organism evidence="4 5">
    <name type="scientific">Blastomonas aquatica</name>
    <dbReference type="NCBI Taxonomy" id="1510276"/>
    <lineage>
        <taxon>Bacteria</taxon>
        <taxon>Pseudomonadati</taxon>
        <taxon>Pseudomonadota</taxon>
        <taxon>Alphaproteobacteria</taxon>
        <taxon>Sphingomonadales</taxon>
        <taxon>Sphingomonadaceae</taxon>
        <taxon>Blastomonas</taxon>
    </lineage>
</organism>
<dbReference type="SMART" id="SM00267">
    <property type="entry name" value="GGDEF"/>
    <property type="match status" value="1"/>
</dbReference>
<dbReference type="Proteomes" id="UP000614261">
    <property type="component" value="Unassembled WGS sequence"/>
</dbReference>
<dbReference type="PANTHER" id="PTHR44757:SF2">
    <property type="entry name" value="BIOFILM ARCHITECTURE MAINTENANCE PROTEIN MBAA"/>
    <property type="match status" value="1"/>
</dbReference>
<dbReference type="InterPro" id="IPR043128">
    <property type="entry name" value="Rev_trsase/Diguanyl_cyclase"/>
</dbReference>
<dbReference type="Gene3D" id="3.30.70.270">
    <property type="match status" value="1"/>
</dbReference>
<sequence length="571" mass="62666">MGGLLVRNFKTDPAIASRTEALADRAVQGRDFIAGGIMTAAILMFVGTAGSVMPNVMRRFNGLAVSPDNVAVTALLLNIALIIFAWRRYSELNEEIAHHKQAEEQAKTLAVTDPLTGCLNRRAIGEATASLIAQAARREMTVAYLMLDLDNFKNINDIQGHDAGDKVLVEVARRLKATMPPNSHVARLGGDEFACTFIFDADFPETVQRVAEDMIEQVSHPIIGPAINGDAELTVTASIGVARADLCDNSLDVLMRRADIAMYASKKHGRNRYCWFDPRMESEVQFRNKIESGMRVGISRGEFVPYYEQQIDLASGTLIGFEVLARWNSPELGQIAPDVFIPIAEDTGMIGDLSACVIRQAMEDARNWDPSLTISVNISPVQLRDPWLAQKIVKLLVETGFPASRLEIEITESCLFENIGLAQSIIGSLKNQGVRVALDDFGTGYSSLAHLRALPFDRIKIDRSFITSMNESKESRAIVQTIAMLGESMGLPITAEGIEDGDLIAHLTAIGCAKGQGFHFGQPLSVEQARRLLADRNMLNHPVQPRIEDNSEPHDDLFGLTEPQRRVALGE</sequence>
<feature type="domain" description="EAL" evidence="2">
    <location>
        <begin position="287"/>
        <end position="537"/>
    </location>
</feature>
<feature type="transmembrane region" description="Helical" evidence="1">
    <location>
        <begin position="32"/>
        <end position="57"/>
    </location>
</feature>
<dbReference type="SMART" id="SM00052">
    <property type="entry name" value="EAL"/>
    <property type="match status" value="1"/>
</dbReference>
<dbReference type="InterPro" id="IPR035919">
    <property type="entry name" value="EAL_sf"/>
</dbReference>
<dbReference type="PROSITE" id="PS50887">
    <property type="entry name" value="GGDEF"/>
    <property type="match status" value="1"/>
</dbReference>
<reference evidence="5" key="1">
    <citation type="journal article" date="2019" name="Int. J. Syst. Evol. Microbiol.">
        <title>The Global Catalogue of Microorganisms (GCM) 10K type strain sequencing project: providing services to taxonomists for standard genome sequencing and annotation.</title>
        <authorList>
            <consortium name="The Broad Institute Genomics Platform"/>
            <consortium name="The Broad Institute Genome Sequencing Center for Infectious Disease"/>
            <person name="Wu L."/>
            <person name="Ma J."/>
        </authorList>
    </citation>
    <scope>NUCLEOTIDE SEQUENCE [LARGE SCALE GENOMIC DNA]</scope>
    <source>
        <strain evidence="5">CGMCC 1.12851</strain>
    </source>
</reference>
<evidence type="ECO:0008006" key="6">
    <source>
        <dbReference type="Google" id="ProtNLM"/>
    </source>
</evidence>
<dbReference type="SUPFAM" id="SSF55073">
    <property type="entry name" value="Nucleotide cyclase"/>
    <property type="match status" value="1"/>
</dbReference>
<protein>
    <recommendedName>
        <fullName evidence="6">GGDEF-domain containing protein</fullName>
    </recommendedName>
</protein>
<name>A0ABQ1J521_9SPHN</name>
<gene>
    <name evidence="4" type="ORF">GCM10010833_11130</name>
</gene>
<dbReference type="PROSITE" id="PS50883">
    <property type="entry name" value="EAL"/>
    <property type="match status" value="1"/>
</dbReference>
<keyword evidence="1" id="KW-0812">Transmembrane</keyword>
<accession>A0ABQ1J521</accession>
<keyword evidence="1" id="KW-1133">Transmembrane helix</keyword>
<evidence type="ECO:0000256" key="1">
    <source>
        <dbReference type="SAM" id="Phobius"/>
    </source>
</evidence>
<proteinExistence type="predicted"/>
<dbReference type="EMBL" id="BMGD01000002">
    <property type="protein sequence ID" value="GGB58127.1"/>
    <property type="molecule type" value="Genomic_DNA"/>
</dbReference>
<comment type="caution">
    <text evidence="4">The sequence shown here is derived from an EMBL/GenBank/DDBJ whole genome shotgun (WGS) entry which is preliminary data.</text>
</comment>
<dbReference type="InterPro" id="IPR000160">
    <property type="entry name" value="GGDEF_dom"/>
</dbReference>
<dbReference type="NCBIfam" id="TIGR00254">
    <property type="entry name" value="GGDEF"/>
    <property type="match status" value="1"/>
</dbReference>
<dbReference type="InterPro" id="IPR029787">
    <property type="entry name" value="Nucleotide_cyclase"/>
</dbReference>
<evidence type="ECO:0000259" key="3">
    <source>
        <dbReference type="PROSITE" id="PS50887"/>
    </source>
</evidence>